<evidence type="ECO:0000313" key="1">
    <source>
        <dbReference type="EMBL" id="ASJ73533.1"/>
    </source>
</evidence>
<dbReference type="KEGG" id="gai:IMCC3135_17255"/>
<evidence type="ECO:0000313" key="2">
    <source>
        <dbReference type="Proteomes" id="UP000250079"/>
    </source>
</evidence>
<dbReference type="AlphaFoldDB" id="A0A2Z2NQC7"/>
<dbReference type="InterPro" id="IPR041916">
    <property type="entry name" value="Anti_sigma_zinc_sf"/>
</dbReference>
<sequence length="231" mass="25404">MSNKISNHPDHEEIFSLLPWYVNLTLDEGQRGAVSSHIKNCDECQREIQFLESLSETVKIETEDAYSTHVDVDKSLANVMNRIDEESHQTNAVASGASSLLNQLGEFFKFATTLPVTQWGATALAGLLVAVLGFQVYFSQSNDDYSVLSSSDITDSSMRLSVEMSTAVGLQQAQSIIEQGVEKLGQRIDIEAKADSVYTVIFKDSIAVPELSKLIADLESDAQVKRVEILP</sequence>
<protein>
    <recommendedName>
        <fullName evidence="3">Zinc-finger domain-containing protein</fullName>
    </recommendedName>
</protein>
<gene>
    <name evidence="1" type="ORF">IMCC3135_17255</name>
</gene>
<dbReference type="Gene3D" id="1.10.10.1320">
    <property type="entry name" value="Anti-sigma factor, zinc-finger domain"/>
    <property type="match status" value="1"/>
</dbReference>
<evidence type="ECO:0008006" key="3">
    <source>
        <dbReference type="Google" id="ProtNLM"/>
    </source>
</evidence>
<proteinExistence type="predicted"/>
<dbReference type="Proteomes" id="UP000250079">
    <property type="component" value="Chromosome"/>
</dbReference>
<accession>A0A2Z2NQC7</accession>
<reference evidence="1 2" key="1">
    <citation type="submission" date="2016-12" db="EMBL/GenBank/DDBJ databases">
        <authorList>
            <person name="Song W.-J."/>
            <person name="Kurnit D.M."/>
        </authorList>
    </citation>
    <scope>NUCLEOTIDE SEQUENCE [LARGE SCALE GENOMIC DNA]</scope>
    <source>
        <strain evidence="1 2">IMCC3135</strain>
    </source>
</reference>
<dbReference type="EMBL" id="CP018632">
    <property type="protein sequence ID" value="ASJ73533.1"/>
    <property type="molecule type" value="Genomic_DNA"/>
</dbReference>
<name>A0A2Z2NQC7_9GAMM</name>
<dbReference type="OrthoDB" id="7554380at2"/>
<organism evidence="1 2">
    <name type="scientific">Granulosicoccus antarcticus IMCC3135</name>
    <dbReference type="NCBI Taxonomy" id="1192854"/>
    <lineage>
        <taxon>Bacteria</taxon>
        <taxon>Pseudomonadati</taxon>
        <taxon>Pseudomonadota</taxon>
        <taxon>Gammaproteobacteria</taxon>
        <taxon>Chromatiales</taxon>
        <taxon>Granulosicoccaceae</taxon>
        <taxon>Granulosicoccus</taxon>
    </lineage>
</organism>
<keyword evidence="2" id="KW-1185">Reference proteome</keyword>
<dbReference type="RefSeq" id="WP_088918700.1">
    <property type="nucleotide sequence ID" value="NZ_CP018632.1"/>
</dbReference>